<sequence>MEKIKIIYNPTSGSQSNKRAIETMSNDLLNEGYILKRTATTGKDSAFNETLKASEEGFDIVIACGGDGTVNEVINALAKVNSTMKLGVFPIGTVNDFASYIEITDSPKELVELIVKGTTKKIDVGLAGEKYFVNVAAGGKLADVGHETDKNLKAIFGRLAYVAEGIKVIPDIIANDFRLKYKFDGETYEDDVYLFLVANSSSIGGFKNLAPDASISDGFLDVLIIKNPNKLVDLAQLFIQVLSGEHVKNEDVTYFQTKEVEFESASPITIDVDGEYAGELPMKIKVSDYRVNVFTNIKE</sequence>
<keyword evidence="2" id="KW-1185">Reference proteome</keyword>
<organism evidence="1 2">
    <name type="scientific">Miniphocaeibacter halophilus</name>
    <dbReference type="NCBI Taxonomy" id="2931922"/>
    <lineage>
        <taxon>Bacteria</taxon>
        <taxon>Bacillati</taxon>
        <taxon>Bacillota</taxon>
        <taxon>Tissierellia</taxon>
        <taxon>Tissierellales</taxon>
        <taxon>Peptoniphilaceae</taxon>
        <taxon>Miniphocaeibacter</taxon>
    </lineage>
</organism>
<evidence type="ECO:0000313" key="2">
    <source>
        <dbReference type="Proteomes" id="UP000595814"/>
    </source>
</evidence>
<reference evidence="1 2" key="1">
    <citation type="journal article" date="2022" name="Int. J. Syst. Evol. Microbiol.">
        <title>Miniphocaeibacter halophilus sp. nov., an ammonium-tolerant acetate-producing bacterium isolated from a biogas system.</title>
        <authorList>
            <person name="Schnurer A."/>
            <person name="Singh A."/>
            <person name="Bi S."/>
            <person name="Qiao W."/>
            <person name="Westerholm M."/>
        </authorList>
    </citation>
    <scope>NUCLEOTIDE SEQUENCE [LARGE SCALE GENOMIC DNA]</scope>
    <source>
        <strain evidence="1 2">AMB_01</strain>
    </source>
</reference>
<proteinExistence type="predicted"/>
<keyword evidence="1" id="KW-0808">Transferase</keyword>
<name>A0AC61MNP6_9FIRM</name>
<dbReference type="EMBL" id="CP066744">
    <property type="protein sequence ID" value="QQK07116.1"/>
    <property type="molecule type" value="Genomic_DNA"/>
</dbReference>
<protein>
    <submittedName>
        <fullName evidence="1">YegS/Rv2252/BmrU family lipid kinase</fullName>
    </submittedName>
</protein>
<accession>A0AC61MNP6</accession>
<evidence type="ECO:0000313" key="1">
    <source>
        <dbReference type="EMBL" id="QQK07116.1"/>
    </source>
</evidence>
<gene>
    <name evidence="1" type="ORF">JFY71_07205</name>
</gene>
<keyword evidence="1" id="KW-0418">Kinase</keyword>
<dbReference type="Proteomes" id="UP000595814">
    <property type="component" value="Chromosome"/>
</dbReference>